<dbReference type="GO" id="GO:0005524">
    <property type="term" value="F:ATP binding"/>
    <property type="evidence" value="ECO:0007669"/>
    <property type="project" value="UniProtKB-KW"/>
</dbReference>
<dbReference type="Pfam" id="PF20297">
    <property type="entry name" value="MSSS"/>
    <property type="match status" value="1"/>
</dbReference>
<evidence type="ECO:0000256" key="4">
    <source>
        <dbReference type="SAM" id="Coils"/>
    </source>
</evidence>
<dbReference type="InterPro" id="IPR046893">
    <property type="entry name" value="MSSS"/>
</dbReference>
<keyword evidence="3" id="KW-0238">DNA-binding</keyword>
<dbReference type="InterPro" id="IPR000432">
    <property type="entry name" value="DNA_mismatch_repair_MutS_C"/>
</dbReference>
<dbReference type="PROSITE" id="PS00486">
    <property type="entry name" value="DNA_MISMATCH_REPAIR_2"/>
    <property type="match status" value="1"/>
</dbReference>
<gene>
    <name evidence="6" type="ORF">METZ01_LOCUS209487</name>
</gene>
<dbReference type="Gene3D" id="3.30.1370.110">
    <property type="match status" value="1"/>
</dbReference>
<reference evidence="6" key="1">
    <citation type="submission" date="2018-05" db="EMBL/GenBank/DDBJ databases">
        <authorList>
            <person name="Lanie J.A."/>
            <person name="Ng W.-L."/>
            <person name="Kazmierczak K.M."/>
            <person name="Andrzejewski T.M."/>
            <person name="Davidsen T.M."/>
            <person name="Wayne K.J."/>
            <person name="Tettelin H."/>
            <person name="Glass J.I."/>
            <person name="Rusch D."/>
            <person name="Podicherti R."/>
            <person name="Tsui H.-C.T."/>
            <person name="Winkler M.E."/>
        </authorList>
    </citation>
    <scope>NUCLEOTIDE SEQUENCE</scope>
</reference>
<dbReference type="SMART" id="SM00534">
    <property type="entry name" value="MUTSac"/>
    <property type="match status" value="1"/>
</dbReference>
<dbReference type="PROSITE" id="PS50828">
    <property type="entry name" value="SMR"/>
    <property type="match status" value="1"/>
</dbReference>
<dbReference type="GO" id="GO:0006298">
    <property type="term" value="P:mismatch repair"/>
    <property type="evidence" value="ECO:0007669"/>
    <property type="project" value="InterPro"/>
</dbReference>
<name>A0A382F351_9ZZZZ</name>
<proteinExistence type="predicted"/>
<keyword evidence="1" id="KW-0547">Nucleotide-binding</keyword>
<dbReference type="SUPFAM" id="SSF52540">
    <property type="entry name" value="P-loop containing nucleoside triphosphate hydrolases"/>
    <property type="match status" value="1"/>
</dbReference>
<dbReference type="SUPFAM" id="SSF160443">
    <property type="entry name" value="SMR domain-like"/>
    <property type="match status" value="1"/>
</dbReference>
<keyword evidence="2" id="KW-0067">ATP-binding</keyword>
<dbReference type="EMBL" id="UINC01047398">
    <property type="protein sequence ID" value="SVB56633.1"/>
    <property type="molecule type" value="Genomic_DNA"/>
</dbReference>
<evidence type="ECO:0000256" key="3">
    <source>
        <dbReference type="ARBA" id="ARBA00023125"/>
    </source>
</evidence>
<dbReference type="Gene3D" id="3.40.50.300">
    <property type="entry name" value="P-loop containing nucleotide triphosphate hydrolases"/>
    <property type="match status" value="1"/>
</dbReference>
<dbReference type="InterPro" id="IPR036063">
    <property type="entry name" value="Smr_dom_sf"/>
</dbReference>
<dbReference type="AlphaFoldDB" id="A0A382F351"/>
<evidence type="ECO:0000256" key="2">
    <source>
        <dbReference type="ARBA" id="ARBA00022840"/>
    </source>
</evidence>
<keyword evidence="4" id="KW-0175">Coiled coil</keyword>
<sequence length="380" mass="42445">LENIGSRSLVLLDEIGAGTDPGEGSAIAQALLEYILEKESVAVVTTHYQRLKLFSHNADRVQNASVDFNPKTLQPSYGLTIGLPGRSNALTVASNLNIPKQIIGRARQLLNPEDQKVDSLLADIYEHREIAVKANKQQENIRQQLETQKSELQMRLDRIDEEKRNILLAGRKQVEKELESIRSEISKIRRQLKQSELHNQVLGDAEKKVGGLEMKPVLLPKDRKSYDDITSPNDIRLGDQVYIARLRTKGVIVKLQNGEAEIQIGRLRIKSLIDELQLKKNTGEDNSNTKNTTVNVSIESPGMELHLRGQRIEDGLEKLDDYLTKAVIAELPWVRIIHGKGTGQMREAVRQALKAHSEVKSFRTGEQGEGGDGVTVAVLE</sequence>
<evidence type="ECO:0000313" key="6">
    <source>
        <dbReference type="EMBL" id="SVB56633.1"/>
    </source>
</evidence>
<feature type="domain" description="Smr" evidence="5">
    <location>
        <begin position="305"/>
        <end position="380"/>
    </location>
</feature>
<dbReference type="Pfam" id="PF01713">
    <property type="entry name" value="Smr"/>
    <property type="match status" value="1"/>
</dbReference>
<dbReference type="InterPro" id="IPR027417">
    <property type="entry name" value="P-loop_NTPase"/>
</dbReference>
<dbReference type="PANTHER" id="PTHR48466">
    <property type="entry name" value="OS10G0509000 PROTEIN-RELATED"/>
    <property type="match status" value="1"/>
</dbReference>
<evidence type="ECO:0000256" key="1">
    <source>
        <dbReference type="ARBA" id="ARBA00022741"/>
    </source>
</evidence>
<dbReference type="InterPro" id="IPR002625">
    <property type="entry name" value="Smr_dom"/>
</dbReference>
<accession>A0A382F351</accession>
<dbReference type="InterPro" id="IPR045076">
    <property type="entry name" value="MutS"/>
</dbReference>
<dbReference type="Pfam" id="PF00488">
    <property type="entry name" value="MutS_V"/>
    <property type="match status" value="1"/>
</dbReference>
<dbReference type="GO" id="GO:0140664">
    <property type="term" value="F:ATP-dependent DNA damage sensor activity"/>
    <property type="evidence" value="ECO:0007669"/>
    <property type="project" value="InterPro"/>
</dbReference>
<dbReference type="GO" id="GO:0030983">
    <property type="term" value="F:mismatched DNA binding"/>
    <property type="evidence" value="ECO:0007669"/>
    <property type="project" value="InterPro"/>
</dbReference>
<dbReference type="SMART" id="SM00463">
    <property type="entry name" value="SMR"/>
    <property type="match status" value="1"/>
</dbReference>
<protein>
    <recommendedName>
        <fullName evidence="5">Smr domain-containing protein</fullName>
    </recommendedName>
</protein>
<dbReference type="PANTHER" id="PTHR48466:SF2">
    <property type="entry name" value="OS10G0509000 PROTEIN"/>
    <property type="match status" value="1"/>
</dbReference>
<organism evidence="6">
    <name type="scientific">marine metagenome</name>
    <dbReference type="NCBI Taxonomy" id="408172"/>
    <lineage>
        <taxon>unclassified sequences</taxon>
        <taxon>metagenomes</taxon>
        <taxon>ecological metagenomes</taxon>
    </lineage>
</organism>
<feature type="non-terminal residue" evidence="6">
    <location>
        <position position="1"/>
    </location>
</feature>
<evidence type="ECO:0000259" key="5">
    <source>
        <dbReference type="PROSITE" id="PS50828"/>
    </source>
</evidence>
<feature type="coiled-coil region" evidence="4">
    <location>
        <begin position="128"/>
        <end position="198"/>
    </location>
</feature>